<dbReference type="Pfam" id="PF01725">
    <property type="entry name" value="Ham1p_like"/>
    <property type="match status" value="1"/>
</dbReference>
<gene>
    <name evidence="3" type="ORF">DRO07_02025</name>
</gene>
<dbReference type="GO" id="GO:0009143">
    <property type="term" value="P:nucleoside triphosphate catabolic process"/>
    <property type="evidence" value="ECO:0007669"/>
    <property type="project" value="InterPro"/>
</dbReference>
<dbReference type="GO" id="GO:0047429">
    <property type="term" value="F:nucleoside triphosphate diphosphatase activity"/>
    <property type="evidence" value="ECO:0007669"/>
    <property type="project" value="InterPro"/>
</dbReference>
<dbReference type="InterPro" id="IPR029001">
    <property type="entry name" value="ITPase-like_fam"/>
</dbReference>
<accession>A0A497JG68</accession>
<evidence type="ECO:0000256" key="1">
    <source>
        <dbReference type="ARBA" id="ARBA00008023"/>
    </source>
</evidence>
<comment type="caution">
    <text evidence="3">The sequence shown here is derived from an EMBL/GenBank/DDBJ whole genome shotgun (WGS) entry which is preliminary data.</text>
</comment>
<proteinExistence type="inferred from homology"/>
<dbReference type="CDD" id="cd00515">
    <property type="entry name" value="HAM1"/>
    <property type="match status" value="1"/>
</dbReference>
<dbReference type="EMBL" id="QMWO01000064">
    <property type="protein sequence ID" value="RLG69578.1"/>
    <property type="molecule type" value="Genomic_DNA"/>
</dbReference>
<name>A0A497JG68_9ARCH</name>
<dbReference type="PANTHER" id="PTHR11067:SF9">
    <property type="entry name" value="INOSINE TRIPHOSPHATE PYROPHOSPHATASE"/>
    <property type="match status" value="1"/>
</dbReference>
<dbReference type="SUPFAM" id="SSF52972">
    <property type="entry name" value="ITPase-like"/>
    <property type="match status" value="1"/>
</dbReference>
<reference evidence="3 4" key="1">
    <citation type="submission" date="2018-06" db="EMBL/GenBank/DDBJ databases">
        <title>Extensive metabolic versatility and redundancy in microbially diverse, dynamic hydrothermal sediments.</title>
        <authorList>
            <person name="Dombrowski N."/>
            <person name="Teske A."/>
            <person name="Baker B.J."/>
        </authorList>
    </citation>
    <scope>NUCLEOTIDE SEQUENCE [LARGE SCALE GENOMIC DNA]</scope>
    <source>
        <strain evidence="3">B9_G13</strain>
    </source>
</reference>
<dbReference type="PANTHER" id="PTHR11067">
    <property type="entry name" value="INOSINE TRIPHOSPHATE PYROPHOSPHATASE/HAM1 PROTEIN"/>
    <property type="match status" value="1"/>
</dbReference>
<organism evidence="3 4">
    <name type="scientific">Candidatus Iainarchaeum sp</name>
    <dbReference type="NCBI Taxonomy" id="3101447"/>
    <lineage>
        <taxon>Archaea</taxon>
        <taxon>Candidatus Iainarchaeota</taxon>
        <taxon>Candidatus Iainarchaeia</taxon>
        <taxon>Candidatus Iainarchaeales</taxon>
        <taxon>Candidatus Iainarchaeaceae</taxon>
        <taxon>Candidatus Iainarchaeum</taxon>
    </lineage>
</organism>
<dbReference type="GO" id="GO:0005737">
    <property type="term" value="C:cytoplasm"/>
    <property type="evidence" value="ECO:0007669"/>
    <property type="project" value="TreeGrafter"/>
</dbReference>
<comment type="similarity">
    <text evidence="1">Belongs to the HAM1 NTPase family.</text>
</comment>
<evidence type="ECO:0000313" key="4">
    <source>
        <dbReference type="Proteomes" id="UP000277633"/>
    </source>
</evidence>
<sequence length="221" mass="25582">MWDGFYNPWHIHICFILSLFKEKETLHIGVVLLYFVSTNKHKFDEICAILAKHKIKLLWKELELQEREGLTLEEIAIEKAKQAFAKLKKPLIVEDTGIFFEGFTNFPGAKAKRVYERLGFKGLLGLASKKSKKAYFKTAICFTDGKQYKLFLGILKGKIADRVYCKNKDVMPYEKIFVPAGFNKPLCMLSRAKKNEISHRAKAAEKFAKWLKKNIGEITER</sequence>
<dbReference type="Proteomes" id="UP000277633">
    <property type="component" value="Unassembled WGS sequence"/>
</dbReference>
<protein>
    <submittedName>
        <fullName evidence="3">Non-canonical purine NTP pyrophosphatase</fullName>
    </submittedName>
</protein>
<dbReference type="AlphaFoldDB" id="A0A497JG68"/>
<evidence type="ECO:0000256" key="2">
    <source>
        <dbReference type="ARBA" id="ARBA00022801"/>
    </source>
</evidence>
<dbReference type="InterPro" id="IPR002637">
    <property type="entry name" value="RdgB/HAM1"/>
</dbReference>
<dbReference type="Gene3D" id="3.90.950.10">
    <property type="match status" value="1"/>
</dbReference>
<evidence type="ECO:0000313" key="3">
    <source>
        <dbReference type="EMBL" id="RLG69578.1"/>
    </source>
</evidence>
<keyword evidence="2" id="KW-0378">Hydrolase</keyword>